<evidence type="ECO:0000313" key="1">
    <source>
        <dbReference type="EMBL" id="OLY81229.1"/>
    </source>
</evidence>
<proteinExistence type="predicted"/>
<evidence type="ECO:0000313" key="2">
    <source>
        <dbReference type="Proteomes" id="UP000187455"/>
    </source>
</evidence>
<accession>A0A1R0GWG1</accession>
<dbReference type="AlphaFoldDB" id="A0A1R0GWG1"/>
<comment type="caution">
    <text evidence="1">The sequence shown here is derived from an EMBL/GenBank/DDBJ whole genome shotgun (WGS) entry which is preliminary data.</text>
</comment>
<protein>
    <submittedName>
        <fullName evidence="1">Uncharacterized protein</fullName>
    </submittedName>
</protein>
<gene>
    <name evidence="1" type="ORF">AYI68_g4670</name>
</gene>
<sequence length="82" mass="8897">MKSSQLKKGSKEGKRRIEKTIILTSTSSCFGLPAVYPRENGEIYQPKDPPGIASSRCMTEVTGSQELSSLSTKISSLKLMSS</sequence>
<reference evidence="1 2" key="1">
    <citation type="journal article" date="2016" name="Mol. Biol. Evol.">
        <title>Genome-Wide Survey of Gut Fungi (Harpellales) Reveals the First Horizontally Transferred Ubiquitin Gene from a Mosquito Host.</title>
        <authorList>
            <person name="Wang Y."/>
            <person name="White M.M."/>
            <person name="Kvist S."/>
            <person name="Moncalvo J.M."/>
        </authorList>
    </citation>
    <scope>NUCLEOTIDE SEQUENCE [LARGE SCALE GENOMIC DNA]</scope>
    <source>
        <strain evidence="1 2">ALG-7-W6</strain>
    </source>
</reference>
<keyword evidence="2" id="KW-1185">Reference proteome</keyword>
<dbReference type="Proteomes" id="UP000187455">
    <property type="component" value="Unassembled WGS sequence"/>
</dbReference>
<dbReference type="EMBL" id="LSSL01002653">
    <property type="protein sequence ID" value="OLY81229.1"/>
    <property type="molecule type" value="Genomic_DNA"/>
</dbReference>
<organism evidence="1 2">
    <name type="scientific">Smittium mucronatum</name>
    <dbReference type="NCBI Taxonomy" id="133383"/>
    <lineage>
        <taxon>Eukaryota</taxon>
        <taxon>Fungi</taxon>
        <taxon>Fungi incertae sedis</taxon>
        <taxon>Zoopagomycota</taxon>
        <taxon>Kickxellomycotina</taxon>
        <taxon>Harpellomycetes</taxon>
        <taxon>Harpellales</taxon>
        <taxon>Legeriomycetaceae</taxon>
        <taxon>Smittium</taxon>
    </lineage>
</organism>
<name>A0A1R0GWG1_9FUNG</name>